<feature type="transmembrane region" description="Helical" evidence="6">
    <location>
        <begin position="16"/>
        <end position="38"/>
    </location>
</feature>
<reference evidence="8 9" key="1">
    <citation type="submission" date="2024-09" db="EMBL/GenBank/DDBJ databases">
        <authorList>
            <person name="Sun Q."/>
            <person name="Mori K."/>
        </authorList>
    </citation>
    <scope>NUCLEOTIDE SEQUENCE [LARGE SCALE GENOMIC DNA]</scope>
    <source>
        <strain evidence="8 9">JCM 1342</strain>
    </source>
</reference>
<feature type="transmembrane region" description="Helical" evidence="6">
    <location>
        <begin position="44"/>
        <end position="66"/>
    </location>
</feature>
<keyword evidence="5 6" id="KW-0472">Membrane</keyword>
<gene>
    <name evidence="8" type="ORF">ACFFPJ_08340</name>
</gene>
<feature type="domain" description="GtrA/DPMS transmembrane" evidence="7">
    <location>
        <begin position="17"/>
        <end position="124"/>
    </location>
</feature>
<name>A0ABV5T3E4_9MICO</name>
<dbReference type="Proteomes" id="UP001589611">
    <property type="component" value="Unassembled WGS sequence"/>
</dbReference>
<evidence type="ECO:0000256" key="1">
    <source>
        <dbReference type="ARBA" id="ARBA00004141"/>
    </source>
</evidence>
<dbReference type="PANTHER" id="PTHR38459:SF1">
    <property type="entry name" value="PROPHAGE BACTOPRENOL-LINKED GLUCOSE TRANSLOCASE HOMOLOG"/>
    <property type="match status" value="1"/>
</dbReference>
<comment type="caution">
    <text evidence="8">The sequence shown here is derived from an EMBL/GenBank/DDBJ whole genome shotgun (WGS) entry which is preliminary data.</text>
</comment>
<feature type="transmembrane region" description="Helical" evidence="6">
    <location>
        <begin position="104"/>
        <end position="125"/>
    </location>
</feature>
<protein>
    <submittedName>
        <fullName evidence="8">GtrA family protein</fullName>
    </submittedName>
</protein>
<evidence type="ECO:0000256" key="3">
    <source>
        <dbReference type="ARBA" id="ARBA00022692"/>
    </source>
</evidence>
<dbReference type="EMBL" id="JBHMBE010000003">
    <property type="protein sequence ID" value="MFB9645804.1"/>
    <property type="molecule type" value="Genomic_DNA"/>
</dbReference>
<proteinExistence type="inferred from homology"/>
<organism evidence="8 9">
    <name type="scientific">Microbacterium terregens</name>
    <dbReference type="NCBI Taxonomy" id="69363"/>
    <lineage>
        <taxon>Bacteria</taxon>
        <taxon>Bacillati</taxon>
        <taxon>Actinomycetota</taxon>
        <taxon>Actinomycetes</taxon>
        <taxon>Micrococcales</taxon>
        <taxon>Microbacteriaceae</taxon>
        <taxon>Microbacterium</taxon>
    </lineage>
</organism>
<evidence type="ECO:0000256" key="2">
    <source>
        <dbReference type="ARBA" id="ARBA00009399"/>
    </source>
</evidence>
<feature type="transmembrane region" description="Helical" evidence="6">
    <location>
        <begin position="75"/>
        <end position="98"/>
    </location>
</feature>
<evidence type="ECO:0000259" key="7">
    <source>
        <dbReference type="Pfam" id="PF04138"/>
    </source>
</evidence>
<sequence>MSEDPRQGRSTRAAAWRFLIVGGANTVATTALLIGLSYLMPSWLAYTIAFAAGLIFSTVFAARWVFTRDGSHRAALVYALCYLVIYFVGLLVIAGIRALDWPEYLNGLSVIVTAPLGFVAGRIVFRERQREEPADG</sequence>
<dbReference type="InterPro" id="IPR007267">
    <property type="entry name" value="GtrA_DPMS_TM"/>
</dbReference>
<comment type="subcellular location">
    <subcellularLocation>
        <location evidence="1">Membrane</location>
        <topology evidence="1">Multi-pass membrane protein</topology>
    </subcellularLocation>
</comment>
<evidence type="ECO:0000256" key="4">
    <source>
        <dbReference type="ARBA" id="ARBA00022989"/>
    </source>
</evidence>
<accession>A0ABV5T3E4</accession>
<dbReference type="PANTHER" id="PTHR38459">
    <property type="entry name" value="PROPHAGE BACTOPRENOL-LINKED GLUCOSE TRANSLOCASE HOMOLOG"/>
    <property type="match status" value="1"/>
</dbReference>
<keyword evidence="9" id="KW-1185">Reference proteome</keyword>
<dbReference type="Pfam" id="PF04138">
    <property type="entry name" value="GtrA_DPMS_TM"/>
    <property type="match status" value="1"/>
</dbReference>
<dbReference type="RefSeq" id="WP_344712325.1">
    <property type="nucleotide sequence ID" value="NZ_BAAAWH010000001.1"/>
</dbReference>
<keyword evidence="4 6" id="KW-1133">Transmembrane helix</keyword>
<evidence type="ECO:0000256" key="6">
    <source>
        <dbReference type="SAM" id="Phobius"/>
    </source>
</evidence>
<dbReference type="InterPro" id="IPR051401">
    <property type="entry name" value="GtrA_CellWall_Glycosyl"/>
</dbReference>
<evidence type="ECO:0000313" key="9">
    <source>
        <dbReference type="Proteomes" id="UP001589611"/>
    </source>
</evidence>
<comment type="similarity">
    <text evidence="2">Belongs to the GtrA family.</text>
</comment>
<keyword evidence="3 6" id="KW-0812">Transmembrane</keyword>
<evidence type="ECO:0000313" key="8">
    <source>
        <dbReference type="EMBL" id="MFB9645804.1"/>
    </source>
</evidence>
<evidence type="ECO:0000256" key="5">
    <source>
        <dbReference type="ARBA" id="ARBA00023136"/>
    </source>
</evidence>